<protein>
    <submittedName>
        <fullName evidence="1">Uncharacterized protein</fullName>
    </submittedName>
</protein>
<dbReference type="STRING" id="28181.BEN30_00680"/>
<accession>A0A1E5Q401</accession>
<reference evidence="2" key="1">
    <citation type="submission" date="2016-07" db="EMBL/GenBank/DDBJ databases">
        <authorList>
            <person name="Florea S."/>
            <person name="Webb J.S."/>
            <person name="Jaromczyk J."/>
            <person name="Schardl C.L."/>
        </authorList>
    </citation>
    <scope>NUCLEOTIDE SEQUENCE [LARGE SCALE GENOMIC DNA]</scope>
    <source>
        <strain evidence="2">MV-1</strain>
    </source>
</reference>
<evidence type="ECO:0000313" key="2">
    <source>
        <dbReference type="Proteomes" id="UP000095347"/>
    </source>
</evidence>
<dbReference type="AlphaFoldDB" id="A0A1E5Q401"/>
<proteinExistence type="predicted"/>
<gene>
    <name evidence="1" type="ORF">BEN30_00680</name>
</gene>
<comment type="caution">
    <text evidence="1">The sequence shown here is derived from an EMBL/GenBank/DDBJ whole genome shotgun (WGS) entry which is preliminary data.</text>
</comment>
<dbReference type="EMBL" id="MCGG01000067">
    <property type="protein sequence ID" value="OEJ64639.1"/>
    <property type="molecule type" value="Genomic_DNA"/>
</dbReference>
<name>A0A1E5Q401_9PROT</name>
<keyword evidence="2" id="KW-1185">Reference proteome</keyword>
<organism evidence="1 2">
    <name type="scientific">Magnetovibrio blakemorei</name>
    <dbReference type="NCBI Taxonomy" id="28181"/>
    <lineage>
        <taxon>Bacteria</taxon>
        <taxon>Pseudomonadati</taxon>
        <taxon>Pseudomonadota</taxon>
        <taxon>Alphaproteobacteria</taxon>
        <taxon>Rhodospirillales</taxon>
        <taxon>Magnetovibrionaceae</taxon>
        <taxon>Magnetovibrio</taxon>
    </lineage>
</organism>
<evidence type="ECO:0000313" key="1">
    <source>
        <dbReference type="EMBL" id="OEJ64639.1"/>
    </source>
</evidence>
<sequence length="191" mass="22180">MGALLASCYLPARFDAEIELDKAGYYSVKFDGYLADLTLYQGLKDGKISPAEEKEKIAVIERDFKRDTATKEFQYYKQGHFKLKWEIAGDLLKNKTMTFIRRNELILQLKYVENSGYIVLEGKSISADNRQRLWDMGLNMQGQIRVKTDLPVKSDNATSKKKDPKDPRFMWLVWDVKDIKSPRPRAVFIIE</sequence>
<dbReference type="Proteomes" id="UP000095347">
    <property type="component" value="Unassembled WGS sequence"/>
</dbReference>